<dbReference type="AlphaFoldDB" id="A0A6S6YAJ1"/>
<dbReference type="GO" id="GO:0030001">
    <property type="term" value="P:metal ion transport"/>
    <property type="evidence" value="ECO:0007669"/>
    <property type="project" value="InterPro"/>
</dbReference>
<protein>
    <submittedName>
        <fullName evidence="1">Zinc ABC transporter substrate-binding protein</fullName>
    </submittedName>
</protein>
<accession>A0A6S6YAJ1</accession>
<dbReference type="InterPro" id="IPR006127">
    <property type="entry name" value="ZnuA-like"/>
</dbReference>
<dbReference type="Gene3D" id="3.40.50.1980">
    <property type="entry name" value="Nitrogenase molybdenum iron protein domain"/>
    <property type="match status" value="2"/>
</dbReference>
<dbReference type="EMBL" id="LR778301">
    <property type="protein sequence ID" value="CAB1369622.1"/>
    <property type="molecule type" value="Genomic_DNA"/>
</dbReference>
<evidence type="ECO:0000313" key="1">
    <source>
        <dbReference type="EMBL" id="CAB1369622.1"/>
    </source>
</evidence>
<dbReference type="InterPro" id="IPR050492">
    <property type="entry name" value="Bact_metal-bind_prot9"/>
</dbReference>
<dbReference type="Proteomes" id="UP000515733">
    <property type="component" value="Chromosome"/>
</dbReference>
<organism evidence="1 2">
    <name type="scientific">Denitratisoma oestradiolicum</name>
    <dbReference type="NCBI Taxonomy" id="311182"/>
    <lineage>
        <taxon>Bacteria</taxon>
        <taxon>Pseudomonadati</taxon>
        <taxon>Pseudomonadota</taxon>
        <taxon>Betaproteobacteria</taxon>
        <taxon>Nitrosomonadales</taxon>
        <taxon>Sterolibacteriaceae</taxon>
        <taxon>Denitratisoma</taxon>
    </lineage>
</organism>
<gene>
    <name evidence="1" type="ORF">DENOEST_2457</name>
</gene>
<dbReference type="KEGG" id="doe:DENOEST_2457"/>
<dbReference type="PANTHER" id="PTHR42953">
    <property type="entry name" value="HIGH-AFFINITY ZINC UPTAKE SYSTEM PROTEIN ZNUA-RELATED"/>
    <property type="match status" value="1"/>
</dbReference>
<dbReference type="Pfam" id="PF01297">
    <property type="entry name" value="ZnuA"/>
    <property type="match status" value="1"/>
</dbReference>
<name>A0A6S6YAJ1_9PROT</name>
<sequence>MIRTFLWILLSLIAAPAMAGVNLFATVPEWAALAREIGGDQVTVFTATQALQDPHHVEARPSLIARLRSADLVLATGAELEVGWMPLALRESGNGKVQPGQPGYFEAAGVVRMLEVPGRLDRADGDVHAAGNPHIQTDPRNILKVGEALAKRLGELDNTHAPTYAAGYRAFAERWRTAITRWETAAAPLRGQPVVSQHKAWPYLFDWLGLKEVATLEPKPGVEPSAAYLGNLQARLAGNPPRFVIRTAYNSPRPAEWFSRETKVPVVVLPFTVGGNDQAKDLFGLFDDTVARLLKALKP</sequence>
<proteinExistence type="predicted"/>
<reference evidence="1 2" key="1">
    <citation type="submission" date="2020-03" db="EMBL/GenBank/DDBJ databases">
        <authorList>
            <consortium name="Genoscope - CEA"/>
            <person name="William W."/>
        </authorList>
    </citation>
    <scope>NUCLEOTIDE SEQUENCE [LARGE SCALE GENOMIC DNA]</scope>
    <source>
        <strain evidence="2">DSM 16959</strain>
    </source>
</reference>
<dbReference type="PANTHER" id="PTHR42953:SF2">
    <property type="entry name" value="ADHESION PROTEIN"/>
    <property type="match status" value="1"/>
</dbReference>
<dbReference type="SUPFAM" id="SSF53807">
    <property type="entry name" value="Helical backbone' metal receptor"/>
    <property type="match status" value="1"/>
</dbReference>
<keyword evidence="2" id="KW-1185">Reference proteome</keyword>
<dbReference type="GO" id="GO:0046872">
    <property type="term" value="F:metal ion binding"/>
    <property type="evidence" value="ECO:0007669"/>
    <property type="project" value="InterPro"/>
</dbReference>
<dbReference type="RefSeq" id="WP_145771225.1">
    <property type="nucleotide sequence ID" value="NZ_LR778301.1"/>
</dbReference>
<evidence type="ECO:0000313" key="2">
    <source>
        <dbReference type="Proteomes" id="UP000515733"/>
    </source>
</evidence>
<dbReference type="OrthoDB" id="9810636at2"/>